<dbReference type="PANTHER" id="PTHR46472:SF1">
    <property type="entry name" value="NUCLEOREDOXIN"/>
    <property type="match status" value="1"/>
</dbReference>
<evidence type="ECO:0000259" key="1">
    <source>
        <dbReference type="PROSITE" id="PS51352"/>
    </source>
</evidence>
<feature type="domain" description="Thioredoxin" evidence="1">
    <location>
        <begin position="2"/>
        <end position="146"/>
    </location>
</feature>
<dbReference type="GO" id="GO:0004791">
    <property type="term" value="F:thioredoxin-disulfide reductase (NADPH) activity"/>
    <property type="evidence" value="ECO:0007669"/>
    <property type="project" value="InterPro"/>
</dbReference>
<dbReference type="GO" id="GO:0005634">
    <property type="term" value="C:nucleus"/>
    <property type="evidence" value="ECO:0007669"/>
    <property type="project" value="TreeGrafter"/>
</dbReference>
<sequence>MSGLSKYLPNIEKLRHGDSEVEVKSLSGKIVFFYFSASWCPPCRGFTPQLIEFYEKFHEQKNFEVILCSWDEEEDGFSGYYAKMPWLALSFAQSDVVQKLSKEFNVESIPTLIGVDADSGEVVTTRARQTLVKDPEGQQFPWKDAQ</sequence>
<dbReference type="GO" id="GO:0030178">
    <property type="term" value="P:negative regulation of Wnt signaling pathway"/>
    <property type="evidence" value="ECO:0007669"/>
    <property type="project" value="TreeGrafter"/>
</dbReference>
<dbReference type="InterPro" id="IPR045870">
    <property type="entry name" value="TryX_NRX_thioredoxin_dom"/>
</dbReference>
<dbReference type="PROSITE" id="PS51352">
    <property type="entry name" value="THIOREDOXIN_2"/>
    <property type="match status" value="1"/>
</dbReference>
<dbReference type="Proteomes" id="UP000038009">
    <property type="component" value="Unassembled WGS sequence"/>
</dbReference>
<protein>
    <submittedName>
        <fullName evidence="2">Tryparedoxin (TXN1)</fullName>
    </submittedName>
</protein>
<reference evidence="2 3" key="1">
    <citation type="journal article" date="2015" name="PLoS Pathog.">
        <title>Leptomonas seymouri: Adaptations to the Dixenous Life Cycle Analyzed by Genome Sequencing, Transcriptome Profiling and Co-infection with Leishmania donovani.</title>
        <authorList>
            <person name="Kraeva N."/>
            <person name="Butenko A."/>
            <person name="Hlavacova J."/>
            <person name="Kostygov A."/>
            <person name="Myskova J."/>
            <person name="Grybchuk D."/>
            <person name="Lestinova T."/>
            <person name="Votypka J."/>
            <person name="Volf P."/>
            <person name="Opperdoes F."/>
            <person name="Flegontov P."/>
            <person name="Lukes J."/>
            <person name="Yurchenko V."/>
        </authorList>
    </citation>
    <scope>NUCLEOTIDE SEQUENCE [LARGE SCALE GENOMIC DNA]</scope>
    <source>
        <strain evidence="2 3">ATCC 30220</strain>
    </source>
</reference>
<name>A0A0N1I697_LEPSE</name>
<dbReference type="InterPro" id="IPR036249">
    <property type="entry name" value="Thioredoxin-like_sf"/>
</dbReference>
<dbReference type="OrthoDB" id="409136at2759"/>
<dbReference type="OMA" id="TDDYKHE"/>
<dbReference type="EMBL" id="LJSK01000083">
    <property type="protein sequence ID" value="KPI87544.1"/>
    <property type="molecule type" value="Genomic_DNA"/>
</dbReference>
<gene>
    <name evidence="2" type="ORF">ABL78_3387</name>
</gene>
<dbReference type="InterPro" id="IPR013766">
    <property type="entry name" value="Thioredoxin_domain"/>
</dbReference>
<dbReference type="AlphaFoldDB" id="A0A0N1I697"/>
<keyword evidence="3" id="KW-1185">Reference proteome</keyword>
<evidence type="ECO:0000313" key="2">
    <source>
        <dbReference type="EMBL" id="KPI87544.1"/>
    </source>
</evidence>
<dbReference type="Gene3D" id="3.40.30.10">
    <property type="entry name" value="Glutaredoxin"/>
    <property type="match status" value="1"/>
</dbReference>
<dbReference type="SUPFAM" id="SSF52833">
    <property type="entry name" value="Thioredoxin-like"/>
    <property type="match status" value="1"/>
</dbReference>
<organism evidence="2 3">
    <name type="scientific">Leptomonas seymouri</name>
    <dbReference type="NCBI Taxonomy" id="5684"/>
    <lineage>
        <taxon>Eukaryota</taxon>
        <taxon>Discoba</taxon>
        <taxon>Euglenozoa</taxon>
        <taxon>Kinetoplastea</taxon>
        <taxon>Metakinetoplastina</taxon>
        <taxon>Trypanosomatida</taxon>
        <taxon>Trypanosomatidae</taxon>
        <taxon>Leishmaniinae</taxon>
        <taxon>Leptomonas</taxon>
    </lineage>
</organism>
<comment type="caution">
    <text evidence="2">The sequence shown here is derived from an EMBL/GenBank/DDBJ whole genome shotgun (WGS) entry which is preliminary data.</text>
</comment>
<dbReference type="Pfam" id="PF13905">
    <property type="entry name" value="Thioredoxin_8"/>
    <property type="match status" value="1"/>
</dbReference>
<accession>A0A0N1I697</accession>
<dbReference type="VEuPathDB" id="TriTrypDB:Lsey_0083_0180"/>
<proteinExistence type="predicted"/>
<dbReference type="PANTHER" id="PTHR46472">
    <property type="entry name" value="NUCLEOREDOXIN"/>
    <property type="match status" value="1"/>
</dbReference>
<dbReference type="CDD" id="cd03009">
    <property type="entry name" value="TryX_like_TryX_NRX"/>
    <property type="match status" value="1"/>
</dbReference>
<dbReference type="GO" id="GO:0031397">
    <property type="term" value="P:negative regulation of protein ubiquitination"/>
    <property type="evidence" value="ECO:0007669"/>
    <property type="project" value="TreeGrafter"/>
</dbReference>
<dbReference type="InterPro" id="IPR012336">
    <property type="entry name" value="Thioredoxin-like_fold"/>
</dbReference>
<evidence type="ECO:0000313" key="3">
    <source>
        <dbReference type="Proteomes" id="UP000038009"/>
    </source>
</evidence>